<sequence>MKIQIQKSNLLNLILEKQQKEHCVFGMQAKVSLEAKLIEVLKRNKRWQIDGTFACAPTTVEQQLKQLNVIYRSSTKAKKASTICATGATYYGNTGRCNVRR</sequence>
<dbReference type="Proteomes" id="UP000095281">
    <property type="component" value="Unplaced"/>
</dbReference>
<evidence type="ECO:0000313" key="1">
    <source>
        <dbReference type="Proteomes" id="UP000095281"/>
    </source>
</evidence>
<dbReference type="WBParaSite" id="MhA1_Contig2434.frz3.fgene1">
    <property type="protein sequence ID" value="MhA1_Contig2434.frz3.fgene1"/>
    <property type="gene ID" value="MhA1_Contig2434.frz3.fgene1"/>
</dbReference>
<reference evidence="2" key="1">
    <citation type="submission" date="2016-11" db="UniProtKB">
        <authorList>
            <consortium name="WormBaseParasite"/>
        </authorList>
    </citation>
    <scope>IDENTIFICATION</scope>
</reference>
<name>A0A1I8BHH2_MELHA</name>
<organism evidence="1 2">
    <name type="scientific">Meloidogyne hapla</name>
    <name type="common">Root-knot nematode worm</name>
    <dbReference type="NCBI Taxonomy" id="6305"/>
    <lineage>
        <taxon>Eukaryota</taxon>
        <taxon>Metazoa</taxon>
        <taxon>Ecdysozoa</taxon>
        <taxon>Nematoda</taxon>
        <taxon>Chromadorea</taxon>
        <taxon>Rhabditida</taxon>
        <taxon>Tylenchina</taxon>
        <taxon>Tylenchomorpha</taxon>
        <taxon>Tylenchoidea</taxon>
        <taxon>Meloidogynidae</taxon>
        <taxon>Meloidogyninae</taxon>
        <taxon>Meloidogyne</taxon>
    </lineage>
</organism>
<protein>
    <submittedName>
        <fullName evidence="2">Uncharacterized protein</fullName>
    </submittedName>
</protein>
<proteinExistence type="predicted"/>
<evidence type="ECO:0000313" key="2">
    <source>
        <dbReference type="WBParaSite" id="MhA1_Contig2434.frz3.fgene1"/>
    </source>
</evidence>
<accession>A0A1I8BHH2</accession>
<keyword evidence="1" id="KW-1185">Reference proteome</keyword>
<dbReference type="AlphaFoldDB" id="A0A1I8BHH2"/>